<dbReference type="InterPro" id="IPR043502">
    <property type="entry name" value="DNA/RNA_pol_sf"/>
</dbReference>
<comment type="caution">
    <text evidence="1">The sequence shown here is derived from an EMBL/GenBank/DDBJ whole genome shotgun (WGS) entry which is preliminary data.</text>
</comment>
<name>A0A6S7LW94_PARCT</name>
<dbReference type="PANTHER" id="PTHR33332">
    <property type="entry name" value="REVERSE TRANSCRIPTASE DOMAIN-CONTAINING PROTEIN"/>
    <property type="match status" value="1"/>
</dbReference>
<dbReference type="OrthoDB" id="5987630at2759"/>
<dbReference type="PROSITE" id="PS50878">
    <property type="entry name" value="RT_POL"/>
    <property type="match status" value="1"/>
</dbReference>
<dbReference type="AlphaFoldDB" id="A0A6S7LW94"/>
<dbReference type="Proteomes" id="UP001152795">
    <property type="component" value="Unassembled WGS sequence"/>
</dbReference>
<accession>A0A6S7LW94</accession>
<gene>
    <name evidence="1" type="ORF">PACLA_8A087488</name>
</gene>
<dbReference type="InterPro" id="IPR000477">
    <property type="entry name" value="RT_dom"/>
</dbReference>
<keyword evidence="2" id="KW-1185">Reference proteome</keyword>
<sequence length="153" mass="17552">MSKAFDSLDHGILIKYCIKMFTSYLTNRCQTVRINCTLSDTLEVTNGVPQGSIFGTLLFSIYANDLPSVPQQCSTDCYVDDTKLYMCFPVRDYDLAMDLMNDLTRIRNWCFQNLLLLNPDKTNLMVYGTRQLITKLPSDFCLSLLEKILSLEM</sequence>
<dbReference type="SUPFAM" id="SSF56672">
    <property type="entry name" value="DNA/RNA polymerases"/>
    <property type="match status" value="1"/>
</dbReference>
<evidence type="ECO:0000313" key="1">
    <source>
        <dbReference type="EMBL" id="CAB4046019.1"/>
    </source>
</evidence>
<evidence type="ECO:0000313" key="2">
    <source>
        <dbReference type="Proteomes" id="UP001152795"/>
    </source>
</evidence>
<protein>
    <submittedName>
        <fullName evidence="1">Uncharacterized protein</fullName>
    </submittedName>
</protein>
<organism evidence="1 2">
    <name type="scientific">Paramuricea clavata</name>
    <name type="common">Red gorgonian</name>
    <name type="synonym">Violescent sea-whip</name>
    <dbReference type="NCBI Taxonomy" id="317549"/>
    <lineage>
        <taxon>Eukaryota</taxon>
        <taxon>Metazoa</taxon>
        <taxon>Cnidaria</taxon>
        <taxon>Anthozoa</taxon>
        <taxon>Octocorallia</taxon>
        <taxon>Malacalcyonacea</taxon>
        <taxon>Plexauridae</taxon>
        <taxon>Paramuricea</taxon>
    </lineage>
</organism>
<dbReference type="Pfam" id="PF00078">
    <property type="entry name" value="RVT_1"/>
    <property type="match status" value="1"/>
</dbReference>
<proteinExistence type="predicted"/>
<dbReference type="EMBL" id="CACRXK020044550">
    <property type="protein sequence ID" value="CAB4046019.1"/>
    <property type="molecule type" value="Genomic_DNA"/>
</dbReference>
<reference evidence="1" key="1">
    <citation type="submission" date="2020-04" db="EMBL/GenBank/DDBJ databases">
        <authorList>
            <person name="Alioto T."/>
            <person name="Alioto T."/>
            <person name="Gomez Garrido J."/>
        </authorList>
    </citation>
    <scope>NUCLEOTIDE SEQUENCE</scope>
    <source>
        <strain evidence="1">A484AB</strain>
    </source>
</reference>